<sequence>MAHPQTVFRHTSFNSGTMLAARRDTIARTTIKTQLDQFRATGRYNCFELKWHPTYDDKSQWPVPKHLFWDSDIAKWIEGACYFLGSHYDEEIDAAVKYMVDTIRSAQQDDGYLNLHYIVVDPGGRWSNLRDMHELYNCGHLIEAALAHRNYYKNDKLLEPMVKYVSLISSLFGPQEGKLHGYPGHPEIEIALLRLHAATGSKDAYDLSRYFIEERGNPTGQEGKQYYDWEAEKRGDTPWKRPNHYPEAGDHWYNQSHVPILQQPTIEGHSVRALYLLTAVADLLCIEQTSNHQLDKADQWYAALSRLWNNMVDQKMYITGGVGAISQWEGFGINYFLPQSTDEGGCYAETCASIAVMFLAERMLKLDLDGRYGDIMELCLYNNVMTAMSLDGKSFTYVNQLGSSEKDKSGREDWFWCACCPPNFTRLFGSLGGYLWHFGEKDKEISINVHLYTSATLSFDSSAGPVELKMTSNWPWDGKISFALRQPDGIKTTMKLRIPGWCDEQYTLTPSSTSSSISNGYLTLDPTYLSTNPGFTLEIQGFEPRFIKPHPYTNQSTLSLARGPIIYCLEDAHNPWETNHFKDVTLSADQAVQEEPHIHEPSGEKYFALKAAVGTRSLAKWQSKRPGQDPAARADKVEVGEYKEAVFVPYYMRANRGGKGHMRVGLSSVGK</sequence>
<dbReference type="InterPro" id="IPR012878">
    <property type="entry name" value="Beta-AFase-like_GH127_cat"/>
</dbReference>
<dbReference type="PANTHER" id="PTHR43465">
    <property type="entry name" value="DUF1680 DOMAIN PROTEIN (AFU_ORTHOLOGUE AFUA_1G08910)"/>
    <property type="match status" value="1"/>
</dbReference>
<dbReference type="PANTHER" id="PTHR43465:SF2">
    <property type="entry name" value="DUF1680 DOMAIN PROTEIN (AFU_ORTHOLOGUE AFUA_1G08910)"/>
    <property type="match status" value="1"/>
</dbReference>
<dbReference type="InterPro" id="IPR049174">
    <property type="entry name" value="Beta-AFase-like"/>
</dbReference>
<dbReference type="OrthoDB" id="654211at2759"/>
<dbReference type="SUPFAM" id="SSF48208">
    <property type="entry name" value="Six-hairpin glycosidases"/>
    <property type="match status" value="1"/>
</dbReference>
<dbReference type="EMBL" id="JAGMVJ010000008">
    <property type="protein sequence ID" value="KAH7088227.1"/>
    <property type="molecule type" value="Genomic_DNA"/>
</dbReference>
<reference evidence="4" key="1">
    <citation type="journal article" date="2021" name="Nat. Commun.">
        <title>Genetic determinants of endophytism in the Arabidopsis root mycobiome.</title>
        <authorList>
            <person name="Mesny F."/>
            <person name="Miyauchi S."/>
            <person name="Thiergart T."/>
            <person name="Pickel B."/>
            <person name="Atanasova L."/>
            <person name="Karlsson M."/>
            <person name="Huettel B."/>
            <person name="Barry K.W."/>
            <person name="Haridas S."/>
            <person name="Chen C."/>
            <person name="Bauer D."/>
            <person name="Andreopoulos W."/>
            <person name="Pangilinan J."/>
            <person name="LaButti K."/>
            <person name="Riley R."/>
            <person name="Lipzen A."/>
            <person name="Clum A."/>
            <person name="Drula E."/>
            <person name="Henrissat B."/>
            <person name="Kohler A."/>
            <person name="Grigoriev I.V."/>
            <person name="Martin F.M."/>
            <person name="Hacquard S."/>
        </authorList>
    </citation>
    <scope>NUCLEOTIDE SEQUENCE</scope>
    <source>
        <strain evidence="4">MPI-SDFR-AT-0120</strain>
    </source>
</reference>
<dbReference type="InterPro" id="IPR049049">
    <property type="entry name" value="Beta-AFase-like_GH127_C"/>
</dbReference>
<evidence type="ECO:0008006" key="6">
    <source>
        <dbReference type="Google" id="ProtNLM"/>
    </source>
</evidence>
<protein>
    <recommendedName>
        <fullName evidence="6">DUF1680-domain-containing protein</fullName>
    </recommendedName>
</protein>
<feature type="domain" description="Non-reducing end beta-L-arabinofuranosidase-like GH127 middle" evidence="2">
    <location>
        <begin position="447"/>
        <end position="525"/>
    </location>
</feature>
<name>A0A8K0W031_9PLEO</name>
<evidence type="ECO:0000313" key="5">
    <source>
        <dbReference type="Proteomes" id="UP000813461"/>
    </source>
</evidence>
<comment type="caution">
    <text evidence="4">The sequence shown here is derived from an EMBL/GenBank/DDBJ whole genome shotgun (WGS) entry which is preliminary data.</text>
</comment>
<evidence type="ECO:0000259" key="1">
    <source>
        <dbReference type="Pfam" id="PF07944"/>
    </source>
</evidence>
<dbReference type="Pfam" id="PF20737">
    <property type="entry name" value="Glyco_hydro127C"/>
    <property type="match status" value="1"/>
</dbReference>
<dbReference type="Pfam" id="PF20736">
    <property type="entry name" value="Glyco_hydro127M"/>
    <property type="match status" value="1"/>
</dbReference>
<keyword evidence="5" id="KW-1185">Reference proteome</keyword>
<dbReference type="Pfam" id="PF07944">
    <property type="entry name" value="Beta-AFase-like_GH127_cat"/>
    <property type="match status" value="1"/>
</dbReference>
<dbReference type="InterPro" id="IPR008928">
    <property type="entry name" value="6-hairpin_glycosidase_sf"/>
</dbReference>
<dbReference type="Proteomes" id="UP000813461">
    <property type="component" value="Unassembled WGS sequence"/>
</dbReference>
<proteinExistence type="predicted"/>
<feature type="domain" description="Non-reducing end beta-L-arabinofuranosidase-like GH127 catalytic" evidence="1">
    <location>
        <begin position="21"/>
        <end position="431"/>
    </location>
</feature>
<gene>
    <name evidence="4" type="ORF">FB567DRAFT_468770</name>
</gene>
<evidence type="ECO:0000259" key="3">
    <source>
        <dbReference type="Pfam" id="PF20737"/>
    </source>
</evidence>
<accession>A0A8K0W031</accession>
<feature type="domain" description="Non-reducing end beta-L-arabinofuranosidase-like GH127 C-terminal" evidence="3">
    <location>
        <begin position="545"/>
        <end position="664"/>
    </location>
</feature>
<dbReference type="AlphaFoldDB" id="A0A8K0W031"/>
<evidence type="ECO:0000313" key="4">
    <source>
        <dbReference type="EMBL" id="KAH7088227.1"/>
    </source>
</evidence>
<organism evidence="4 5">
    <name type="scientific">Paraphoma chrysanthemicola</name>
    <dbReference type="NCBI Taxonomy" id="798071"/>
    <lineage>
        <taxon>Eukaryota</taxon>
        <taxon>Fungi</taxon>
        <taxon>Dikarya</taxon>
        <taxon>Ascomycota</taxon>
        <taxon>Pezizomycotina</taxon>
        <taxon>Dothideomycetes</taxon>
        <taxon>Pleosporomycetidae</taxon>
        <taxon>Pleosporales</taxon>
        <taxon>Pleosporineae</taxon>
        <taxon>Phaeosphaeriaceae</taxon>
        <taxon>Paraphoma</taxon>
    </lineage>
</organism>
<dbReference type="GO" id="GO:0005975">
    <property type="term" value="P:carbohydrate metabolic process"/>
    <property type="evidence" value="ECO:0007669"/>
    <property type="project" value="InterPro"/>
</dbReference>
<evidence type="ECO:0000259" key="2">
    <source>
        <dbReference type="Pfam" id="PF20736"/>
    </source>
</evidence>
<dbReference type="InterPro" id="IPR049046">
    <property type="entry name" value="Beta-AFase-like_GH127_middle"/>
</dbReference>